<feature type="domain" description="Response regulatory" evidence="8">
    <location>
        <begin position="378"/>
        <end position="492"/>
    </location>
</feature>
<dbReference type="SUPFAM" id="SSF55874">
    <property type="entry name" value="ATPase domain of HSP90 chaperone/DNA topoisomerase II/histidine kinase"/>
    <property type="match status" value="1"/>
</dbReference>
<dbReference type="PROSITE" id="PS50109">
    <property type="entry name" value="HIS_KIN"/>
    <property type="match status" value="1"/>
</dbReference>
<evidence type="ECO:0000256" key="6">
    <source>
        <dbReference type="PROSITE-ProRule" id="PRU00169"/>
    </source>
</evidence>
<dbReference type="InterPro" id="IPR036890">
    <property type="entry name" value="HATPase_C_sf"/>
</dbReference>
<evidence type="ECO:0000259" key="8">
    <source>
        <dbReference type="PROSITE" id="PS50110"/>
    </source>
</evidence>
<proteinExistence type="predicted"/>
<dbReference type="Gene3D" id="1.10.287.130">
    <property type="match status" value="1"/>
</dbReference>
<dbReference type="InterPro" id="IPR011006">
    <property type="entry name" value="CheY-like_superfamily"/>
</dbReference>
<dbReference type="InterPro" id="IPR004358">
    <property type="entry name" value="Sig_transdc_His_kin-like_C"/>
</dbReference>
<dbReference type="InterPro" id="IPR003661">
    <property type="entry name" value="HisK_dim/P_dom"/>
</dbReference>
<sequence length="497" mass="55851">MSEKVITYLRIDAQGNLVDWGGHPNYYGLFNLVKGKSATEQISFLEGLLPVVHTEVIQFLRVGTGNSAHVHIVPYQNHTWVLLFDATAEHDRQQKVQQQANELSILNYRQSRLIQQMEDTWQTLTKEKQQLEQISQAQSRFVATLSHELRAPLSSIINSTELLDKPVEQYETNYLTTIRNNADYLLSLIDNILEQTKLEIGQVVLRPSRCDVKQTLKELTDLFLPLAQEKGLTFTIASQPTIPSFVRIDGLRFRQILINLINNAIKFTEQGFIKVTLDWQDDHLKFAVADSGPGIPPESQAKIFTAFHREKIAHNLPGVGLGLTISFNLIQLMGGKLTVESTPAVGSLFSGFIQAPATGYISTVAETSQTTTTSLLARILIVDDDIINCSVIETFLRERGHLVVSTYDSRDAIQLTQQIQPDLILMDLLMPHLDGYTVIQQLREQEFTQPVIAISASNFEHDRLYALKSGCSDYLVKPINIEQLLAVIEQTLSKVNA</sequence>
<evidence type="ECO:0000256" key="5">
    <source>
        <dbReference type="ARBA" id="ARBA00022777"/>
    </source>
</evidence>
<evidence type="ECO:0000256" key="2">
    <source>
        <dbReference type="ARBA" id="ARBA00012438"/>
    </source>
</evidence>
<dbReference type="InterPro" id="IPR005467">
    <property type="entry name" value="His_kinase_dom"/>
</dbReference>
<feature type="modified residue" description="4-aspartylphosphate" evidence="6">
    <location>
        <position position="427"/>
    </location>
</feature>
<keyword evidence="10" id="KW-1185">Reference proteome</keyword>
<dbReference type="STRING" id="40754.THII_1631"/>
<reference evidence="9 10" key="1">
    <citation type="journal article" date="2014" name="ISME J.">
        <title>Ecophysiology of Thioploca ingrica as revealed by the complete genome sequence supplemented with proteomic evidence.</title>
        <authorList>
            <person name="Kojima H."/>
            <person name="Ogura Y."/>
            <person name="Yamamoto N."/>
            <person name="Togashi T."/>
            <person name="Mori H."/>
            <person name="Watanabe T."/>
            <person name="Nemoto F."/>
            <person name="Kurokawa K."/>
            <person name="Hayashi T."/>
            <person name="Fukui M."/>
        </authorList>
    </citation>
    <scope>NUCLEOTIDE SEQUENCE [LARGE SCALE GENOMIC DNA]</scope>
</reference>
<gene>
    <name evidence="9" type="ORF">THII_1631</name>
</gene>
<name>A0A090ADI0_9GAMM</name>
<organism evidence="9 10">
    <name type="scientific">Thioploca ingrica</name>
    <dbReference type="NCBI Taxonomy" id="40754"/>
    <lineage>
        <taxon>Bacteria</taxon>
        <taxon>Pseudomonadati</taxon>
        <taxon>Pseudomonadota</taxon>
        <taxon>Gammaproteobacteria</taxon>
        <taxon>Thiotrichales</taxon>
        <taxon>Thiotrichaceae</taxon>
        <taxon>Thioploca</taxon>
    </lineage>
</organism>
<keyword evidence="4" id="KW-0808">Transferase</keyword>
<keyword evidence="5 9" id="KW-0418">Kinase</keyword>
<dbReference type="InterPro" id="IPR001789">
    <property type="entry name" value="Sig_transdc_resp-reg_receiver"/>
</dbReference>
<dbReference type="PANTHER" id="PTHR43047:SF64">
    <property type="entry name" value="HISTIDINE KINASE CONTAINING CHEY-HOMOLOGOUS RECEIVER DOMAIN AND PAS DOMAIN-RELATED"/>
    <property type="match status" value="1"/>
</dbReference>
<dbReference type="SMART" id="SM00388">
    <property type="entry name" value="HisKA"/>
    <property type="match status" value="1"/>
</dbReference>
<dbReference type="Gene3D" id="3.40.50.2300">
    <property type="match status" value="1"/>
</dbReference>
<protein>
    <recommendedName>
        <fullName evidence="2">histidine kinase</fullName>
        <ecNumber evidence="2">2.7.13.3</ecNumber>
    </recommendedName>
</protein>
<dbReference type="SUPFAM" id="SSF47384">
    <property type="entry name" value="Homodimeric domain of signal transducing histidine kinase"/>
    <property type="match status" value="1"/>
</dbReference>
<dbReference type="PROSITE" id="PS50110">
    <property type="entry name" value="RESPONSE_REGULATORY"/>
    <property type="match status" value="1"/>
</dbReference>
<dbReference type="InterPro" id="IPR003594">
    <property type="entry name" value="HATPase_dom"/>
</dbReference>
<keyword evidence="3 6" id="KW-0597">Phosphoprotein</keyword>
<dbReference type="InterPro" id="IPR036097">
    <property type="entry name" value="HisK_dim/P_sf"/>
</dbReference>
<dbReference type="Pfam" id="PF02518">
    <property type="entry name" value="HATPase_c"/>
    <property type="match status" value="1"/>
</dbReference>
<dbReference type="Gene3D" id="3.30.565.10">
    <property type="entry name" value="Histidine kinase-like ATPase, C-terminal domain"/>
    <property type="match status" value="1"/>
</dbReference>
<dbReference type="SUPFAM" id="SSF52172">
    <property type="entry name" value="CheY-like"/>
    <property type="match status" value="1"/>
</dbReference>
<dbReference type="PANTHER" id="PTHR43047">
    <property type="entry name" value="TWO-COMPONENT HISTIDINE PROTEIN KINASE"/>
    <property type="match status" value="1"/>
</dbReference>
<dbReference type="Pfam" id="PF00512">
    <property type="entry name" value="HisKA"/>
    <property type="match status" value="1"/>
</dbReference>
<evidence type="ECO:0000256" key="4">
    <source>
        <dbReference type="ARBA" id="ARBA00022679"/>
    </source>
</evidence>
<dbReference type="EC" id="2.7.13.3" evidence="2"/>
<evidence type="ECO:0000313" key="9">
    <source>
        <dbReference type="EMBL" id="BAP55928.1"/>
    </source>
</evidence>
<dbReference type="SMART" id="SM00387">
    <property type="entry name" value="HATPase_c"/>
    <property type="match status" value="1"/>
</dbReference>
<comment type="catalytic activity">
    <reaction evidence="1">
        <text>ATP + protein L-histidine = ADP + protein N-phospho-L-histidine.</text>
        <dbReference type="EC" id="2.7.13.3"/>
    </reaction>
</comment>
<dbReference type="AlphaFoldDB" id="A0A090ADI0"/>
<dbReference type="GO" id="GO:0000155">
    <property type="term" value="F:phosphorelay sensor kinase activity"/>
    <property type="evidence" value="ECO:0007669"/>
    <property type="project" value="InterPro"/>
</dbReference>
<dbReference type="CDD" id="cd17546">
    <property type="entry name" value="REC_hyHK_CKI1_RcsC-like"/>
    <property type="match status" value="1"/>
</dbReference>
<feature type="domain" description="Histidine kinase" evidence="7">
    <location>
        <begin position="144"/>
        <end position="357"/>
    </location>
</feature>
<evidence type="ECO:0000259" key="7">
    <source>
        <dbReference type="PROSITE" id="PS50109"/>
    </source>
</evidence>
<dbReference type="KEGG" id="tig:THII_1631"/>
<evidence type="ECO:0000313" key="10">
    <source>
        <dbReference type="Proteomes" id="UP000031623"/>
    </source>
</evidence>
<evidence type="ECO:0000256" key="1">
    <source>
        <dbReference type="ARBA" id="ARBA00000085"/>
    </source>
</evidence>
<dbReference type="SMART" id="SM00448">
    <property type="entry name" value="REC"/>
    <property type="match status" value="1"/>
</dbReference>
<dbReference type="CDD" id="cd00082">
    <property type="entry name" value="HisKA"/>
    <property type="match status" value="1"/>
</dbReference>
<accession>A0A090ADI0</accession>
<evidence type="ECO:0000256" key="3">
    <source>
        <dbReference type="ARBA" id="ARBA00022553"/>
    </source>
</evidence>
<dbReference type="EMBL" id="AP014633">
    <property type="protein sequence ID" value="BAP55928.1"/>
    <property type="molecule type" value="Genomic_DNA"/>
</dbReference>
<dbReference type="PRINTS" id="PR00344">
    <property type="entry name" value="BCTRLSENSOR"/>
</dbReference>
<dbReference type="Pfam" id="PF00072">
    <property type="entry name" value="Response_reg"/>
    <property type="match status" value="1"/>
</dbReference>
<dbReference type="Proteomes" id="UP000031623">
    <property type="component" value="Chromosome"/>
</dbReference>
<dbReference type="HOGENOM" id="CLU_000445_114_15_6"/>